<dbReference type="EMBL" id="JBJIAA010000007">
    <property type="protein sequence ID" value="MFL0250800.1"/>
    <property type="molecule type" value="Genomic_DNA"/>
</dbReference>
<accession>A0ABW8TFP3</accession>
<evidence type="ECO:0000256" key="4">
    <source>
        <dbReference type="ARBA" id="ARBA00022490"/>
    </source>
</evidence>
<protein>
    <recommendedName>
        <fullName evidence="3 5">Regulatory protein RecX</fullName>
    </recommendedName>
</protein>
<proteinExistence type="inferred from homology"/>
<evidence type="ECO:0000313" key="8">
    <source>
        <dbReference type="EMBL" id="MFL0250800.1"/>
    </source>
</evidence>
<dbReference type="InterPro" id="IPR053925">
    <property type="entry name" value="RecX_HTH_3rd"/>
</dbReference>
<comment type="similarity">
    <text evidence="2 5">Belongs to the RecX family.</text>
</comment>
<dbReference type="InterPro" id="IPR053926">
    <property type="entry name" value="RecX_HTH_1st"/>
</dbReference>
<dbReference type="Proteomes" id="UP001623592">
    <property type="component" value="Unassembled WGS sequence"/>
</dbReference>
<dbReference type="NCBIfam" id="NF001058">
    <property type="entry name" value="PRK00117.4-1"/>
    <property type="match status" value="1"/>
</dbReference>
<dbReference type="Pfam" id="PF21982">
    <property type="entry name" value="RecX_HTH1"/>
    <property type="match status" value="1"/>
</dbReference>
<evidence type="ECO:0000313" key="9">
    <source>
        <dbReference type="Proteomes" id="UP001623592"/>
    </source>
</evidence>
<comment type="subcellular location">
    <subcellularLocation>
        <location evidence="1 5">Cytoplasm</location>
    </subcellularLocation>
</comment>
<reference evidence="8 9" key="1">
    <citation type="submission" date="2024-11" db="EMBL/GenBank/DDBJ databases">
        <authorList>
            <person name="Heng Y.C."/>
            <person name="Lim A.C.H."/>
            <person name="Lee J.K.Y."/>
            <person name="Kittelmann S."/>
        </authorList>
    </citation>
    <scope>NUCLEOTIDE SEQUENCE [LARGE SCALE GENOMIC DNA]</scope>
    <source>
        <strain evidence="8 9">WILCCON 0114</strain>
    </source>
</reference>
<dbReference type="Pfam" id="PF21981">
    <property type="entry name" value="RecX_HTH3"/>
    <property type="match status" value="1"/>
</dbReference>
<feature type="domain" description="RecX first three-helical" evidence="7">
    <location>
        <begin position="63"/>
        <end position="102"/>
    </location>
</feature>
<name>A0ABW8TFP3_9CLOT</name>
<dbReference type="PANTHER" id="PTHR33602:SF1">
    <property type="entry name" value="REGULATORY PROTEIN RECX FAMILY PROTEIN"/>
    <property type="match status" value="1"/>
</dbReference>
<evidence type="ECO:0000256" key="2">
    <source>
        <dbReference type="ARBA" id="ARBA00009695"/>
    </source>
</evidence>
<feature type="domain" description="RecX third three-helical" evidence="6">
    <location>
        <begin position="156"/>
        <end position="202"/>
    </location>
</feature>
<dbReference type="Gene3D" id="1.10.10.10">
    <property type="entry name" value="Winged helix-like DNA-binding domain superfamily/Winged helix DNA-binding domain"/>
    <property type="match status" value="3"/>
</dbReference>
<keyword evidence="9" id="KW-1185">Reference proteome</keyword>
<evidence type="ECO:0000256" key="1">
    <source>
        <dbReference type="ARBA" id="ARBA00004496"/>
    </source>
</evidence>
<keyword evidence="4 5" id="KW-0963">Cytoplasm</keyword>
<dbReference type="RefSeq" id="WP_406787462.1">
    <property type="nucleotide sequence ID" value="NZ_JBJIAA010000007.1"/>
</dbReference>
<comment type="caution">
    <text evidence="8">The sequence shown here is derived from an EMBL/GenBank/DDBJ whole genome shotgun (WGS) entry which is preliminary data.</text>
</comment>
<comment type="function">
    <text evidence="5">Modulates RecA activity.</text>
</comment>
<evidence type="ECO:0000259" key="7">
    <source>
        <dbReference type="Pfam" id="PF21982"/>
    </source>
</evidence>
<organism evidence="8 9">
    <name type="scientific">Clostridium neuense</name>
    <dbReference type="NCBI Taxonomy" id="1728934"/>
    <lineage>
        <taxon>Bacteria</taxon>
        <taxon>Bacillati</taxon>
        <taxon>Bacillota</taxon>
        <taxon>Clostridia</taxon>
        <taxon>Eubacteriales</taxon>
        <taxon>Clostridiaceae</taxon>
        <taxon>Clostridium</taxon>
    </lineage>
</organism>
<dbReference type="HAMAP" id="MF_01114">
    <property type="entry name" value="RecX"/>
    <property type="match status" value="1"/>
</dbReference>
<evidence type="ECO:0000256" key="3">
    <source>
        <dbReference type="ARBA" id="ARBA00018111"/>
    </source>
</evidence>
<dbReference type="PANTHER" id="PTHR33602">
    <property type="entry name" value="REGULATORY PROTEIN RECX FAMILY PROTEIN"/>
    <property type="match status" value="1"/>
</dbReference>
<evidence type="ECO:0000256" key="5">
    <source>
        <dbReference type="HAMAP-Rule" id="MF_01114"/>
    </source>
</evidence>
<dbReference type="InterPro" id="IPR003783">
    <property type="entry name" value="Regulatory_RecX"/>
</dbReference>
<evidence type="ECO:0000259" key="6">
    <source>
        <dbReference type="Pfam" id="PF21981"/>
    </source>
</evidence>
<gene>
    <name evidence="5 8" type="primary">recX</name>
    <name evidence="8" type="ORF">ACJDT4_10240</name>
</gene>
<dbReference type="InterPro" id="IPR036388">
    <property type="entry name" value="WH-like_DNA-bd_sf"/>
</dbReference>
<sequence length="215" mass="25994">MKHTITKIEAQKNKRERVNIYINEEYSFSCSMELVYRYNLEKGRNVDLDYIKEVANEDNYIYCKETALRIIERTLKTEKEVIDKLQNKGFEKNVIDKVMDFLRQYDFVDDYKYVKCYMKEKLKVDGKKKIKFNLLKKGIAESTIDEGFRFYDKDEDEYINSLRKIAEKKYNSLKKQNLEQIKLRKKLCDYLLRKGYSWSEVKLVSNELFNSSDFE</sequence>